<gene>
    <name evidence="2" type="ORF">HNI00_07195</name>
</gene>
<dbReference type="KEGG" id="tog:HNI00_07195"/>
<dbReference type="RefSeq" id="WP_316791982.1">
    <property type="nucleotide sequence ID" value="NZ_CP053540.1"/>
</dbReference>
<name>A0AA96Y390_9CYAN</name>
<protein>
    <recommendedName>
        <fullName evidence="3">Polyhydroxyalkanoate synthesis regulator phasin</fullName>
    </recommendedName>
</protein>
<accession>A0AA96Y390</accession>
<feature type="compositionally biased region" description="Basic and acidic residues" evidence="1">
    <location>
        <begin position="73"/>
        <end position="85"/>
    </location>
</feature>
<evidence type="ECO:0000256" key="1">
    <source>
        <dbReference type="SAM" id="MobiDB-lite"/>
    </source>
</evidence>
<dbReference type="AlphaFoldDB" id="A0AA96Y390"/>
<evidence type="ECO:0008006" key="3">
    <source>
        <dbReference type="Google" id="ProtNLM"/>
    </source>
</evidence>
<feature type="compositionally biased region" description="Basic and acidic residues" evidence="1">
    <location>
        <begin position="131"/>
        <end position="141"/>
    </location>
</feature>
<feature type="compositionally biased region" description="Polar residues" evidence="1">
    <location>
        <begin position="95"/>
        <end position="120"/>
    </location>
</feature>
<organism evidence="2">
    <name type="scientific">Thermoleptolyngbya oregonensis NK1-22</name>
    <dbReference type="NCBI Taxonomy" id="2547457"/>
    <lineage>
        <taxon>Bacteria</taxon>
        <taxon>Bacillati</taxon>
        <taxon>Cyanobacteriota</taxon>
        <taxon>Cyanophyceae</taxon>
        <taxon>Oculatellales</taxon>
        <taxon>Oculatellaceae</taxon>
        <taxon>Thermoleptolyngbya</taxon>
    </lineage>
</organism>
<proteinExistence type="predicted"/>
<dbReference type="EMBL" id="CP053540">
    <property type="protein sequence ID" value="WOB42961.1"/>
    <property type="molecule type" value="Genomic_DNA"/>
</dbReference>
<evidence type="ECO:0000313" key="2">
    <source>
        <dbReference type="EMBL" id="WOB42961.1"/>
    </source>
</evidence>
<reference evidence="2" key="1">
    <citation type="submission" date="2020-05" db="EMBL/GenBank/DDBJ databases">
        <authorList>
            <person name="Zhu T."/>
            <person name="Keshari N."/>
            <person name="Lu X."/>
        </authorList>
    </citation>
    <scope>NUCLEOTIDE SEQUENCE</scope>
    <source>
        <strain evidence="2">NK1-22</strain>
    </source>
</reference>
<sequence>MAGFGDLVQKAFYLGVGLASYAGEKAGSTLADLRVQAQKLADEMVARGEISAEEARRMVEEMMNRAQQPAGGEPEKTTELRRIEILTDEEEPTPSAGQPTAENSATENSATSGQSPSQPTADDLRQQVAKLQEELRRLKRD</sequence>
<feature type="region of interest" description="Disordered" evidence="1">
    <location>
        <begin position="61"/>
        <end position="141"/>
    </location>
</feature>